<proteinExistence type="predicted"/>
<name>A0A110B1L6_9SPHI</name>
<dbReference type="KEGG" id="mgot:MgSA37_01122"/>
<dbReference type="Proteomes" id="UP000218263">
    <property type="component" value="Chromosome"/>
</dbReference>
<evidence type="ECO:0000313" key="1">
    <source>
        <dbReference type="EMBL" id="BAU52958.1"/>
    </source>
</evidence>
<reference evidence="1 2" key="1">
    <citation type="submission" date="2015-12" db="EMBL/GenBank/DDBJ databases">
        <title>Genome sequence of Mucilaginibacter gotjawali.</title>
        <authorList>
            <person name="Lee J.S."/>
            <person name="Lee K.C."/>
            <person name="Kim K.K."/>
            <person name="Lee B.W."/>
        </authorList>
    </citation>
    <scope>NUCLEOTIDE SEQUENCE [LARGE SCALE GENOMIC DNA]</scope>
    <source>
        <strain evidence="1 2">SA3-7</strain>
    </source>
</reference>
<keyword evidence="2" id="KW-1185">Reference proteome</keyword>
<protein>
    <submittedName>
        <fullName evidence="1">Uncharacterized protein</fullName>
    </submittedName>
</protein>
<dbReference type="RefSeq" id="WP_157750449.1">
    <property type="nucleotide sequence ID" value="NZ_AP017313.1"/>
</dbReference>
<organism evidence="1 2">
    <name type="scientific">Mucilaginibacter gotjawali</name>
    <dbReference type="NCBI Taxonomy" id="1550579"/>
    <lineage>
        <taxon>Bacteria</taxon>
        <taxon>Pseudomonadati</taxon>
        <taxon>Bacteroidota</taxon>
        <taxon>Sphingobacteriia</taxon>
        <taxon>Sphingobacteriales</taxon>
        <taxon>Sphingobacteriaceae</taxon>
        <taxon>Mucilaginibacter</taxon>
    </lineage>
</organism>
<sequence length="46" mass="5432">MNRILNQCTSAKEAIKKLLDLIKGDLMSDLKQHGCFWVKHNDFWKN</sequence>
<accession>A0A110B1L6</accession>
<dbReference type="AlphaFoldDB" id="A0A110B1L6"/>
<evidence type="ECO:0000313" key="2">
    <source>
        <dbReference type="Proteomes" id="UP000218263"/>
    </source>
</evidence>
<gene>
    <name evidence="1" type="ORF">MgSA37_01122</name>
</gene>
<dbReference type="EMBL" id="AP017313">
    <property type="protein sequence ID" value="BAU52958.1"/>
    <property type="molecule type" value="Genomic_DNA"/>
</dbReference>